<proteinExistence type="predicted"/>
<name>A0A1M5BWC5_STRHI</name>
<keyword evidence="2" id="KW-0315">Glutamine amidotransferase</keyword>
<dbReference type="EMBL" id="FQVN01000003">
    <property type="protein sequence ID" value="SHF46670.1"/>
    <property type="molecule type" value="Genomic_DNA"/>
</dbReference>
<keyword evidence="2" id="KW-0808">Transferase</keyword>
<dbReference type="InterPro" id="IPR044992">
    <property type="entry name" value="ChyE-like"/>
</dbReference>
<organism evidence="2 3">
    <name type="scientific">Streptoalloteichus hindustanus</name>
    <dbReference type="NCBI Taxonomy" id="2017"/>
    <lineage>
        <taxon>Bacteria</taxon>
        <taxon>Bacillati</taxon>
        <taxon>Actinomycetota</taxon>
        <taxon>Actinomycetes</taxon>
        <taxon>Pseudonocardiales</taxon>
        <taxon>Pseudonocardiaceae</taxon>
        <taxon>Streptoalloteichus</taxon>
    </lineage>
</organism>
<evidence type="ECO:0000313" key="3">
    <source>
        <dbReference type="Proteomes" id="UP000184501"/>
    </source>
</evidence>
<sequence>MRPVPGAVLGRLRRVSGVRVLVVQPSDLDPLGPLEEWLRGAGAELVLAQPGREPLPPLANHQAVVCLGGEMSVMDDEGHPWLVEVRRLLAEAVSARKPVLGICLGAQLLALATGGQVRPAAHGPEVGPSLVAKRDVAADDPLFADLPFTPDVLQFHGDEIHVLPPSAVLLASSPRYPNQAFRVGDCAYALQFHIETSAELVARWRDAQPAAAAAARPGDLDDERLTVVHEDMAEVWKPFAERFVRLASRYAGLLPGDPPPPRSLPLA</sequence>
<dbReference type="Pfam" id="PF00117">
    <property type="entry name" value="GATase"/>
    <property type="match status" value="1"/>
</dbReference>
<dbReference type="STRING" id="2017.SAMN05444320_103757"/>
<dbReference type="SUPFAM" id="SSF52317">
    <property type="entry name" value="Class I glutamine amidotransferase-like"/>
    <property type="match status" value="1"/>
</dbReference>
<dbReference type="AlphaFoldDB" id="A0A1M5BWC5"/>
<dbReference type="Proteomes" id="UP000184501">
    <property type="component" value="Unassembled WGS sequence"/>
</dbReference>
<protein>
    <submittedName>
        <fullName evidence="2">GMP synthase-Glutamine amidotransferase</fullName>
    </submittedName>
</protein>
<dbReference type="PANTHER" id="PTHR42695">
    <property type="entry name" value="GLUTAMINE AMIDOTRANSFERASE YLR126C-RELATED"/>
    <property type="match status" value="1"/>
</dbReference>
<accession>A0A1M5BWC5</accession>
<evidence type="ECO:0000313" key="2">
    <source>
        <dbReference type="EMBL" id="SHF46670.1"/>
    </source>
</evidence>
<feature type="domain" description="Glutamine amidotransferase" evidence="1">
    <location>
        <begin position="85"/>
        <end position="197"/>
    </location>
</feature>
<dbReference type="OrthoDB" id="5196541at2"/>
<dbReference type="CDD" id="cd01741">
    <property type="entry name" value="GATase1_1"/>
    <property type="match status" value="1"/>
</dbReference>
<dbReference type="PROSITE" id="PS51273">
    <property type="entry name" value="GATASE_TYPE_1"/>
    <property type="match status" value="1"/>
</dbReference>
<dbReference type="PANTHER" id="PTHR42695:SF5">
    <property type="entry name" value="GLUTAMINE AMIDOTRANSFERASE YLR126C-RELATED"/>
    <property type="match status" value="1"/>
</dbReference>
<evidence type="ECO:0000259" key="1">
    <source>
        <dbReference type="Pfam" id="PF00117"/>
    </source>
</evidence>
<reference evidence="2 3" key="1">
    <citation type="submission" date="2016-11" db="EMBL/GenBank/DDBJ databases">
        <authorList>
            <person name="Jaros S."/>
            <person name="Januszkiewicz K."/>
            <person name="Wedrychowicz H."/>
        </authorList>
    </citation>
    <scope>NUCLEOTIDE SEQUENCE [LARGE SCALE GENOMIC DNA]</scope>
    <source>
        <strain evidence="2 3">DSM 44523</strain>
    </source>
</reference>
<keyword evidence="3" id="KW-1185">Reference proteome</keyword>
<gene>
    <name evidence="2" type="ORF">SAMN05444320_103757</name>
</gene>
<dbReference type="Gene3D" id="3.40.50.880">
    <property type="match status" value="1"/>
</dbReference>
<dbReference type="GO" id="GO:0005829">
    <property type="term" value="C:cytosol"/>
    <property type="evidence" value="ECO:0007669"/>
    <property type="project" value="TreeGrafter"/>
</dbReference>
<dbReference type="InterPro" id="IPR017926">
    <property type="entry name" value="GATASE"/>
</dbReference>
<dbReference type="InterPro" id="IPR029062">
    <property type="entry name" value="Class_I_gatase-like"/>
</dbReference>
<dbReference type="GO" id="GO:0016740">
    <property type="term" value="F:transferase activity"/>
    <property type="evidence" value="ECO:0007669"/>
    <property type="project" value="UniProtKB-KW"/>
</dbReference>